<dbReference type="GO" id="GO:0015271">
    <property type="term" value="F:outward rectifier potassium channel activity"/>
    <property type="evidence" value="ECO:0007669"/>
    <property type="project" value="TreeGrafter"/>
</dbReference>
<dbReference type="PANTHER" id="PTHR11003:SF347">
    <property type="entry name" value="POTASSIUM CHANNEL DOMAIN-CONTAINING PROTEIN"/>
    <property type="match status" value="1"/>
</dbReference>
<reference evidence="10 11" key="2">
    <citation type="submission" date="2018-08" db="EMBL/GenBank/DDBJ databases">
        <authorList>
            <person name="Laetsch R D."/>
            <person name="Stevens L."/>
            <person name="Kumar S."/>
            <person name="Blaxter L. M."/>
        </authorList>
    </citation>
    <scope>NUCLEOTIDE SEQUENCE [LARGE SCALE GENOMIC DNA]</scope>
</reference>
<dbReference type="Pfam" id="PF07885">
    <property type="entry name" value="Ion_trans_2"/>
    <property type="match status" value="1"/>
</dbReference>
<comment type="subcellular location">
    <subcellularLocation>
        <location evidence="1">Membrane</location>
        <topology evidence="1">Multi-pass membrane protein</topology>
    </subcellularLocation>
</comment>
<keyword evidence="6 8" id="KW-0472">Membrane</keyword>
<accession>A0A182ET40</accession>
<protein>
    <submittedName>
        <fullName evidence="12">Ion_trans_2 domain-containing protein</fullName>
    </submittedName>
</protein>
<evidence type="ECO:0000256" key="2">
    <source>
        <dbReference type="ARBA" id="ARBA00022448"/>
    </source>
</evidence>
<evidence type="ECO:0000313" key="11">
    <source>
        <dbReference type="Proteomes" id="UP000271087"/>
    </source>
</evidence>
<evidence type="ECO:0000259" key="9">
    <source>
        <dbReference type="Pfam" id="PF07885"/>
    </source>
</evidence>
<evidence type="ECO:0000256" key="5">
    <source>
        <dbReference type="ARBA" id="ARBA00023065"/>
    </source>
</evidence>
<proteinExistence type="predicted"/>
<keyword evidence="3 8" id="KW-0812">Transmembrane</keyword>
<feature type="transmembrane region" description="Helical" evidence="8">
    <location>
        <begin position="52"/>
        <end position="72"/>
    </location>
</feature>
<dbReference type="InterPro" id="IPR013099">
    <property type="entry name" value="K_chnl_dom"/>
</dbReference>
<dbReference type="PANTHER" id="PTHR11003">
    <property type="entry name" value="POTASSIUM CHANNEL, SUBFAMILY K"/>
    <property type="match status" value="1"/>
</dbReference>
<keyword evidence="7" id="KW-0407">Ion channel</keyword>
<dbReference type="SUPFAM" id="SSF81324">
    <property type="entry name" value="Voltage-gated potassium channels"/>
    <property type="match status" value="1"/>
</dbReference>
<dbReference type="AlphaFoldDB" id="A0A182ET40"/>
<dbReference type="GO" id="GO:0005886">
    <property type="term" value="C:plasma membrane"/>
    <property type="evidence" value="ECO:0007669"/>
    <property type="project" value="TreeGrafter"/>
</dbReference>
<dbReference type="GO" id="GO:0022841">
    <property type="term" value="F:potassium ion leak channel activity"/>
    <property type="evidence" value="ECO:0007669"/>
    <property type="project" value="TreeGrafter"/>
</dbReference>
<dbReference type="Gene3D" id="1.10.287.70">
    <property type="match status" value="1"/>
</dbReference>
<keyword evidence="11" id="KW-1185">Reference proteome</keyword>
<evidence type="ECO:0000256" key="1">
    <source>
        <dbReference type="ARBA" id="ARBA00004141"/>
    </source>
</evidence>
<dbReference type="WBParaSite" id="nOo.2.0.1.t11313-RA">
    <property type="protein sequence ID" value="nOo.2.0.1.t11313-RA"/>
    <property type="gene ID" value="nOo.2.0.1.g11313"/>
</dbReference>
<evidence type="ECO:0000256" key="7">
    <source>
        <dbReference type="ARBA" id="ARBA00023303"/>
    </source>
</evidence>
<gene>
    <name evidence="10" type="ORF">NOO_LOCUS11313</name>
</gene>
<keyword evidence="4 8" id="KW-1133">Transmembrane helix</keyword>
<name>A0A182ET40_ONCOC</name>
<dbReference type="OrthoDB" id="5844303at2759"/>
<dbReference type="Proteomes" id="UP000271087">
    <property type="component" value="Unassembled WGS sequence"/>
</dbReference>
<feature type="domain" description="Potassium channel" evidence="9">
    <location>
        <begin position="3"/>
        <end position="76"/>
    </location>
</feature>
<evidence type="ECO:0000313" key="12">
    <source>
        <dbReference type="WBParaSite" id="nOo.2.0.1.t11313-RA"/>
    </source>
</evidence>
<dbReference type="STRING" id="42157.A0A182ET40"/>
<evidence type="ECO:0000313" key="10">
    <source>
        <dbReference type="EMBL" id="VDM95667.1"/>
    </source>
</evidence>
<keyword evidence="5" id="KW-0406">Ion transport</keyword>
<sequence>IGITIGWVFLCAVVFLEFEKDWDYFTSFYFFFCSLTTIGYGDVTPTNSVDMFVIFGLIMIGLALFSMCINVLQIKLEWLFEELLEALLMEYKQKGVPAEELKVPTKTDFFSIWRMWRKRKRQRKIQRKDTIANIILPRFKSDRRALLEHLRHTLCMVIHHLDFN</sequence>
<evidence type="ECO:0000256" key="3">
    <source>
        <dbReference type="ARBA" id="ARBA00022692"/>
    </source>
</evidence>
<dbReference type="EMBL" id="UYRW01007688">
    <property type="protein sequence ID" value="VDM95667.1"/>
    <property type="molecule type" value="Genomic_DNA"/>
</dbReference>
<evidence type="ECO:0000256" key="4">
    <source>
        <dbReference type="ARBA" id="ARBA00022989"/>
    </source>
</evidence>
<dbReference type="InterPro" id="IPR003280">
    <property type="entry name" value="2pore_dom_K_chnl"/>
</dbReference>
<keyword evidence="2" id="KW-0813">Transport</keyword>
<organism evidence="12">
    <name type="scientific">Onchocerca ochengi</name>
    <name type="common">Filarial nematode worm</name>
    <dbReference type="NCBI Taxonomy" id="42157"/>
    <lineage>
        <taxon>Eukaryota</taxon>
        <taxon>Metazoa</taxon>
        <taxon>Ecdysozoa</taxon>
        <taxon>Nematoda</taxon>
        <taxon>Chromadorea</taxon>
        <taxon>Rhabditida</taxon>
        <taxon>Spirurina</taxon>
        <taxon>Spiruromorpha</taxon>
        <taxon>Filarioidea</taxon>
        <taxon>Onchocercidae</taxon>
        <taxon>Onchocerca</taxon>
    </lineage>
</organism>
<reference evidence="12" key="1">
    <citation type="submission" date="2016-06" db="UniProtKB">
        <authorList>
            <consortium name="WormBaseParasite"/>
        </authorList>
    </citation>
    <scope>IDENTIFICATION</scope>
</reference>
<feature type="transmembrane region" description="Helical" evidence="8">
    <location>
        <begin position="22"/>
        <end position="40"/>
    </location>
</feature>
<evidence type="ECO:0000256" key="6">
    <source>
        <dbReference type="ARBA" id="ARBA00023136"/>
    </source>
</evidence>
<evidence type="ECO:0000256" key="8">
    <source>
        <dbReference type="SAM" id="Phobius"/>
    </source>
</evidence>
<dbReference type="GO" id="GO:0030322">
    <property type="term" value="P:stabilization of membrane potential"/>
    <property type="evidence" value="ECO:0007669"/>
    <property type="project" value="TreeGrafter"/>
</dbReference>